<evidence type="ECO:0000313" key="2">
    <source>
        <dbReference type="Proteomes" id="UP001499959"/>
    </source>
</evidence>
<proteinExistence type="predicted"/>
<reference evidence="2" key="1">
    <citation type="journal article" date="2019" name="Int. J. Syst. Evol. Microbiol.">
        <title>The Global Catalogue of Microorganisms (GCM) 10K type strain sequencing project: providing services to taxonomists for standard genome sequencing and annotation.</title>
        <authorList>
            <consortium name="The Broad Institute Genomics Platform"/>
            <consortium name="The Broad Institute Genome Sequencing Center for Infectious Disease"/>
            <person name="Wu L."/>
            <person name="Ma J."/>
        </authorList>
    </citation>
    <scope>NUCLEOTIDE SEQUENCE [LARGE SCALE GENOMIC DNA]</scope>
    <source>
        <strain evidence="2">JCM 18204</strain>
    </source>
</reference>
<protein>
    <recommendedName>
        <fullName evidence="3">Nucleoside diphosphate kinase-like domain-containing protein</fullName>
    </recommendedName>
</protein>
<organism evidence="1 2">
    <name type="scientific">Lysobacter hankyongensis</name>
    <dbReference type="NCBI Taxonomy" id="1176535"/>
    <lineage>
        <taxon>Bacteria</taxon>
        <taxon>Pseudomonadati</taxon>
        <taxon>Pseudomonadota</taxon>
        <taxon>Gammaproteobacteria</taxon>
        <taxon>Lysobacterales</taxon>
        <taxon>Lysobacteraceae</taxon>
        <taxon>Lysobacter</taxon>
    </lineage>
</organism>
<gene>
    <name evidence="1" type="ORF">GCM10023307_12860</name>
</gene>
<sequence length="319" mass="35651">MINSQDALPDDAQWRTLTASPEKRALFGQDLYFREAWADARAVLHGDPAASLSAFALLCAKPDAVAGRRLRPMLDYAIERGFAPVGVAGFAFGRHSMREIWRYDWHVYTVDRLRFSTLWYTSAPSLMFVLEDRSPEPGIPASVRLTSLKGNALASKRGPDDLRSRLAPPNQVLNFVHVTDEPADLIRELGILLESGARRDVLRWIRDRPDGAMDAAAAIEALYASHAAHDLDPRASLRRLRDAGAIEDDAARRLEACLSAEEIVDWETLCALAPSHASADHRWDFISIASAVVPRERPLEGLLRNPDIHDWRRLRQAHA</sequence>
<evidence type="ECO:0008006" key="3">
    <source>
        <dbReference type="Google" id="ProtNLM"/>
    </source>
</evidence>
<dbReference type="EMBL" id="BAABJE010000005">
    <property type="protein sequence ID" value="GAA4789147.1"/>
    <property type="molecule type" value="Genomic_DNA"/>
</dbReference>
<dbReference type="SUPFAM" id="SSF54919">
    <property type="entry name" value="Nucleoside diphosphate kinase, NDK"/>
    <property type="match status" value="1"/>
</dbReference>
<dbReference type="RefSeq" id="WP_345302491.1">
    <property type="nucleotide sequence ID" value="NZ_BAABJE010000005.1"/>
</dbReference>
<dbReference type="Gene3D" id="3.30.70.141">
    <property type="entry name" value="Nucleoside diphosphate kinase-like domain"/>
    <property type="match status" value="1"/>
</dbReference>
<name>A0ABP9B1Q8_9GAMM</name>
<comment type="caution">
    <text evidence="1">The sequence shown here is derived from an EMBL/GenBank/DDBJ whole genome shotgun (WGS) entry which is preliminary data.</text>
</comment>
<dbReference type="InterPro" id="IPR036850">
    <property type="entry name" value="NDK-like_dom_sf"/>
</dbReference>
<keyword evidence="2" id="KW-1185">Reference proteome</keyword>
<evidence type="ECO:0000313" key="1">
    <source>
        <dbReference type="EMBL" id="GAA4789147.1"/>
    </source>
</evidence>
<dbReference type="Proteomes" id="UP001499959">
    <property type="component" value="Unassembled WGS sequence"/>
</dbReference>
<accession>A0ABP9B1Q8</accession>